<dbReference type="AlphaFoldDB" id="A0A381YRH9"/>
<feature type="non-terminal residue" evidence="1">
    <location>
        <position position="1"/>
    </location>
</feature>
<proteinExistence type="predicted"/>
<gene>
    <name evidence="1" type="ORF">METZ01_LOCUS132408</name>
</gene>
<dbReference type="EMBL" id="UINC01018864">
    <property type="protein sequence ID" value="SVA79554.1"/>
    <property type="molecule type" value="Genomic_DNA"/>
</dbReference>
<reference evidence="1" key="1">
    <citation type="submission" date="2018-05" db="EMBL/GenBank/DDBJ databases">
        <authorList>
            <person name="Lanie J.A."/>
            <person name="Ng W.-L."/>
            <person name="Kazmierczak K.M."/>
            <person name="Andrzejewski T.M."/>
            <person name="Davidsen T.M."/>
            <person name="Wayne K.J."/>
            <person name="Tettelin H."/>
            <person name="Glass J.I."/>
            <person name="Rusch D."/>
            <person name="Podicherti R."/>
            <person name="Tsui H.-C.T."/>
            <person name="Winkler M.E."/>
        </authorList>
    </citation>
    <scope>NUCLEOTIDE SEQUENCE</scope>
</reference>
<accession>A0A381YRH9</accession>
<organism evidence="1">
    <name type="scientific">marine metagenome</name>
    <dbReference type="NCBI Taxonomy" id="408172"/>
    <lineage>
        <taxon>unclassified sequences</taxon>
        <taxon>metagenomes</taxon>
        <taxon>ecological metagenomes</taxon>
    </lineage>
</organism>
<name>A0A381YRH9_9ZZZZ</name>
<evidence type="ECO:0000313" key="1">
    <source>
        <dbReference type="EMBL" id="SVA79554.1"/>
    </source>
</evidence>
<protein>
    <submittedName>
        <fullName evidence="1">Uncharacterized protein</fullName>
    </submittedName>
</protein>
<sequence>VNIKKIQELPTTLIKFLSSDRKEICLNHNGLKWELLKG</sequence>